<sequence length="172" mass="18241">MQAPAQSQSQSQSQSGAGQLGGPIGTHGNVLPASVDHDAVGHLHPIHASSPASAARPLGTLSLMSAVGGARKPAPDLVVPFALPSVQQVKEWRSSQAHHRKRRRLEQICSPCTAHGSVQACTILAPSPYLEASSRVHMPLLPIRTMHLLPAPHPSHHHPKLSWCHLVGLMFG</sequence>
<evidence type="ECO:0000256" key="1">
    <source>
        <dbReference type="SAM" id="MobiDB-lite"/>
    </source>
</evidence>
<evidence type="ECO:0000313" key="3">
    <source>
        <dbReference type="Proteomes" id="UP000245783"/>
    </source>
</evidence>
<evidence type="ECO:0000313" key="2">
    <source>
        <dbReference type="EMBL" id="PWN45738.1"/>
    </source>
</evidence>
<name>A0A316W9K0_9BASI</name>
<dbReference type="AlphaFoldDB" id="A0A316W9K0"/>
<dbReference type="GeneID" id="37032460"/>
<feature type="compositionally biased region" description="Low complexity" evidence="1">
    <location>
        <begin position="1"/>
        <end position="17"/>
    </location>
</feature>
<feature type="region of interest" description="Disordered" evidence="1">
    <location>
        <begin position="1"/>
        <end position="33"/>
    </location>
</feature>
<reference evidence="2 3" key="1">
    <citation type="journal article" date="2018" name="Mol. Biol. Evol.">
        <title>Broad Genomic Sampling Reveals a Smut Pathogenic Ancestry of the Fungal Clade Ustilaginomycotina.</title>
        <authorList>
            <person name="Kijpornyongpan T."/>
            <person name="Mondo S.J."/>
            <person name="Barry K."/>
            <person name="Sandor L."/>
            <person name="Lee J."/>
            <person name="Lipzen A."/>
            <person name="Pangilinan J."/>
            <person name="LaButti K."/>
            <person name="Hainaut M."/>
            <person name="Henrissat B."/>
            <person name="Grigoriev I.V."/>
            <person name="Spatafora J.W."/>
            <person name="Aime M.C."/>
        </authorList>
    </citation>
    <scope>NUCLEOTIDE SEQUENCE [LARGE SCALE GENOMIC DNA]</scope>
    <source>
        <strain evidence="2 3">MCA 4658</strain>
    </source>
</reference>
<protein>
    <submittedName>
        <fullName evidence="2">Uncharacterized protein</fullName>
    </submittedName>
</protein>
<accession>A0A316W9K0</accession>
<gene>
    <name evidence="2" type="ORF">IE81DRAFT_167363</name>
</gene>
<dbReference type="InParanoid" id="A0A316W9K0"/>
<dbReference type="Proteomes" id="UP000245783">
    <property type="component" value="Unassembled WGS sequence"/>
</dbReference>
<organism evidence="2 3">
    <name type="scientific">Ceraceosorus guamensis</name>
    <dbReference type="NCBI Taxonomy" id="1522189"/>
    <lineage>
        <taxon>Eukaryota</taxon>
        <taxon>Fungi</taxon>
        <taxon>Dikarya</taxon>
        <taxon>Basidiomycota</taxon>
        <taxon>Ustilaginomycotina</taxon>
        <taxon>Exobasidiomycetes</taxon>
        <taxon>Ceraceosorales</taxon>
        <taxon>Ceraceosoraceae</taxon>
        <taxon>Ceraceosorus</taxon>
    </lineage>
</organism>
<dbReference type="EMBL" id="KZ819354">
    <property type="protein sequence ID" value="PWN45738.1"/>
    <property type="molecule type" value="Genomic_DNA"/>
</dbReference>
<keyword evidence="3" id="KW-1185">Reference proteome</keyword>
<dbReference type="RefSeq" id="XP_025372898.1">
    <property type="nucleotide sequence ID" value="XM_025510590.1"/>
</dbReference>
<proteinExistence type="predicted"/>